<name>A0A1Y3BAA9_EURMA</name>
<dbReference type="AlphaFoldDB" id="A0A1Y3BAA9"/>
<organism evidence="2 3">
    <name type="scientific">Euroglyphus maynei</name>
    <name type="common">Mayne's house dust mite</name>
    <dbReference type="NCBI Taxonomy" id="6958"/>
    <lineage>
        <taxon>Eukaryota</taxon>
        <taxon>Metazoa</taxon>
        <taxon>Ecdysozoa</taxon>
        <taxon>Arthropoda</taxon>
        <taxon>Chelicerata</taxon>
        <taxon>Arachnida</taxon>
        <taxon>Acari</taxon>
        <taxon>Acariformes</taxon>
        <taxon>Sarcoptiformes</taxon>
        <taxon>Astigmata</taxon>
        <taxon>Psoroptidia</taxon>
        <taxon>Analgoidea</taxon>
        <taxon>Pyroglyphidae</taxon>
        <taxon>Pyroglyphinae</taxon>
        <taxon>Euroglyphus</taxon>
    </lineage>
</organism>
<reference evidence="2 3" key="1">
    <citation type="submission" date="2017-03" db="EMBL/GenBank/DDBJ databases">
        <title>Genome Survey of Euroglyphus maynei.</title>
        <authorList>
            <person name="Arlian L.G."/>
            <person name="Morgan M.S."/>
            <person name="Rider S.D."/>
        </authorList>
    </citation>
    <scope>NUCLEOTIDE SEQUENCE [LARGE SCALE GENOMIC DNA]</scope>
    <source>
        <strain evidence="2">Arlian Lab</strain>
        <tissue evidence="2">Whole body</tissue>
    </source>
</reference>
<evidence type="ECO:0000313" key="2">
    <source>
        <dbReference type="EMBL" id="OTF77840.1"/>
    </source>
</evidence>
<protein>
    <submittedName>
        <fullName evidence="2">Uncharacterized protein</fullName>
    </submittedName>
</protein>
<proteinExistence type="predicted"/>
<feature type="transmembrane region" description="Helical" evidence="1">
    <location>
        <begin position="15"/>
        <end position="40"/>
    </location>
</feature>
<keyword evidence="3" id="KW-1185">Reference proteome</keyword>
<gene>
    <name evidence="2" type="ORF">BLA29_015519</name>
</gene>
<keyword evidence="1" id="KW-1133">Transmembrane helix</keyword>
<evidence type="ECO:0000256" key="1">
    <source>
        <dbReference type="SAM" id="Phobius"/>
    </source>
</evidence>
<sequence>MVVAVVLVVIARRRLYMIIVNFVCNFIVVNVVGGGSMIGYRYGRPSRREYRPDESLKVIKFD</sequence>
<evidence type="ECO:0000313" key="3">
    <source>
        <dbReference type="Proteomes" id="UP000194236"/>
    </source>
</evidence>
<accession>A0A1Y3BAA9</accession>
<keyword evidence="1" id="KW-0472">Membrane</keyword>
<keyword evidence="1" id="KW-0812">Transmembrane</keyword>
<dbReference type="EMBL" id="MUJZ01030648">
    <property type="protein sequence ID" value="OTF77840.1"/>
    <property type="molecule type" value="Genomic_DNA"/>
</dbReference>
<dbReference type="Proteomes" id="UP000194236">
    <property type="component" value="Unassembled WGS sequence"/>
</dbReference>
<comment type="caution">
    <text evidence="2">The sequence shown here is derived from an EMBL/GenBank/DDBJ whole genome shotgun (WGS) entry which is preliminary data.</text>
</comment>